<evidence type="ECO:0000259" key="7">
    <source>
        <dbReference type="Pfam" id="PF16188"/>
    </source>
</evidence>
<dbReference type="InterPro" id="IPR000994">
    <property type="entry name" value="Pept_M24"/>
</dbReference>
<feature type="non-terminal residue" evidence="8">
    <location>
        <position position="1"/>
    </location>
</feature>
<dbReference type="Proteomes" id="UP000288716">
    <property type="component" value="Unassembled WGS sequence"/>
</dbReference>
<feature type="domain" description="Creatinase N-terminal" evidence="6">
    <location>
        <begin position="24"/>
        <end position="160"/>
    </location>
</feature>
<dbReference type="Pfam" id="PF16189">
    <property type="entry name" value="Creatinase_N_2"/>
    <property type="match status" value="1"/>
</dbReference>
<dbReference type="InterPro" id="IPR029149">
    <property type="entry name" value="Creatin/AminoP/Spt16_N"/>
</dbReference>
<comment type="caution">
    <text evidence="8">The sequence shown here is derived from an EMBL/GenBank/DDBJ whole genome shotgun (WGS) entry which is preliminary data.</text>
</comment>
<dbReference type="FunFam" id="3.90.230.10:FF:000004">
    <property type="entry name" value="xaa-Pro aminopeptidase 1 isoform X1"/>
    <property type="match status" value="1"/>
</dbReference>
<accession>A0A443SN99</accession>
<dbReference type="SUPFAM" id="SSF53092">
    <property type="entry name" value="Creatinase/prolidase N-terminal domain"/>
    <property type="match status" value="1"/>
</dbReference>
<evidence type="ECO:0000313" key="8">
    <source>
        <dbReference type="EMBL" id="RWS28994.1"/>
    </source>
</evidence>
<dbReference type="InterPro" id="IPR000587">
    <property type="entry name" value="Creatinase_N"/>
</dbReference>
<sequence>DYLSDSSDEQPLNMAIKNTGQLLKKLRDLMKNSNYVSEAIQAYIIPSFDAHQSEYISNSDRRLAFISGFTGSAGTVVITLDDAALWTDGRYFLQAEKQLGQNWTLMRDGLPDTPSQSEWLNKVLPNGSRVGVDGMILAQSQWQPLSQQLESGGNQLVAVAQNLIDVIWEDRPAPPAAPIFPLPLSYSGETWQKKIGYVRDEMKKKKASAVVLSALDETAWLFNLRGSDIDFNPVFYAYTVITLDNVYLFVDEMKLTAESLKHLHLNNSPCQENGLSVELRPYKIILDFLKWYVSQNTGKIWVSNQSSHSLVTLIPETRRISDSNPVLIKKTMKNDIEVERMRLAHIKDAVALCEFYAWLEDQVTKGGDVTELIAVDKLEEIRKSQEDYVGPSFETILASGPNAAVIHYKPTEDTNRQLTTSEIILCDCGVQFKDGTTDVTRTLHFGTPSDFEKECYTRVVKGHIALALAIFPKLAKGTSLDSYARKPLWDVGLDYRHGTGHGVGVFLNVHEGPIGISPRQRPNDIGLQEGMILSNEPGYYEDGKFGIRIESLVLVKKAETKYNFGDTNFLKFDTITLVPIQTKLLDPSLLTSEEIEWLDNYHQQCREVIGKELKEQGRTHGYQWLLKETQPLG</sequence>
<evidence type="ECO:0000313" key="9">
    <source>
        <dbReference type="Proteomes" id="UP000288716"/>
    </source>
</evidence>
<dbReference type="GO" id="GO:0070006">
    <property type="term" value="F:metalloaminopeptidase activity"/>
    <property type="evidence" value="ECO:0007669"/>
    <property type="project" value="InterPro"/>
</dbReference>
<dbReference type="Gene3D" id="3.40.350.10">
    <property type="entry name" value="Creatinase/prolidase N-terminal domain"/>
    <property type="match status" value="2"/>
</dbReference>
<dbReference type="FunFam" id="3.40.350.10:FF:000001">
    <property type="entry name" value="Putative xaa-Pro aminopeptidase 1"/>
    <property type="match status" value="1"/>
</dbReference>
<comment type="similarity">
    <text evidence="1 4">Belongs to the peptidase M24B family.</text>
</comment>
<keyword evidence="8" id="KW-0031">Aminopeptidase</keyword>
<dbReference type="STRING" id="299467.A0A443SN99"/>
<dbReference type="VEuPathDB" id="VectorBase:LDEU003047"/>
<evidence type="ECO:0000256" key="1">
    <source>
        <dbReference type="ARBA" id="ARBA00008766"/>
    </source>
</evidence>
<dbReference type="Pfam" id="PF01321">
    <property type="entry name" value="Creatinase_N"/>
    <property type="match status" value="1"/>
</dbReference>
<dbReference type="CDD" id="cd01085">
    <property type="entry name" value="APP"/>
    <property type="match status" value="1"/>
</dbReference>
<evidence type="ECO:0000259" key="5">
    <source>
        <dbReference type="Pfam" id="PF00557"/>
    </source>
</evidence>
<keyword evidence="8" id="KW-0645">Protease</keyword>
<evidence type="ECO:0000256" key="3">
    <source>
        <dbReference type="ARBA" id="ARBA00022801"/>
    </source>
</evidence>
<gene>
    <name evidence="8" type="ORF">B4U80_02266</name>
</gene>
<dbReference type="Pfam" id="PF16188">
    <property type="entry name" value="Peptidase_M24_C"/>
    <property type="match status" value="1"/>
</dbReference>
<evidence type="ECO:0000256" key="4">
    <source>
        <dbReference type="RuleBase" id="RU000590"/>
    </source>
</evidence>
<dbReference type="EMBL" id="NCKV01001114">
    <property type="protein sequence ID" value="RWS28994.1"/>
    <property type="molecule type" value="Genomic_DNA"/>
</dbReference>
<dbReference type="InterPro" id="IPR033740">
    <property type="entry name" value="Pept_M24B"/>
</dbReference>
<name>A0A443SN99_9ACAR</name>
<evidence type="ECO:0000259" key="6">
    <source>
        <dbReference type="Pfam" id="PF01321"/>
    </source>
</evidence>
<dbReference type="Pfam" id="PF00557">
    <property type="entry name" value="Peptidase_M24"/>
    <property type="match status" value="1"/>
</dbReference>
<dbReference type="InterPro" id="IPR036005">
    <property type="entry name" value="Creatinase/aminopeptidase-like"/>
</dbReference>
<evidence type="ECO:0000256" key="2">
    <source>
        <dbReference type="ARBA" id="ARBA00022723"/>
    </source>
</evidence>
<reference evidence="8 9" key="1">
    <citation type="journal article" date="2018" name="Gigascience">
        <title>Genomes of trombidid mites reveal novel predicted allergens and laterally-transferred genes associated with secondary metabolism.</title>
        <authorList>
            <person name="Dong X."/>
            <person name="Chaisiri K."/>
            <person name="Xia D."/>
            <person name="Armstrong S.D."/>
            <person name="Fang Y."/>
            <person name="Donnelly M.J."/>
            <person name="Kadowaki T."/>
            <person name="McGarry J.W."/>
            <person name="Darby A.C."/>
            <person name="Makepeace B.L."/>
        </authorList>
    </citation>
    <scope>NUCLEOTIDE SEQUENCE [LARGE SCALE GENOMIC DNA]</scope>
    <source>
        <strain evidence="8">UoL-UT</strain>
    </source>
</reference>
<organism evidence="8 9">
    <name type="scientific">Leptotrombidium deliense</name>
    <dbReference type="NCBI Taxonomy" id="299467"/>
    <lineage>
        <taxon>Eukaryota</taxon>
        <taxon>Metazoa</taxon>
        <taxon>Ecdysozoa</taxon>
        <taxon>Arthropoda</taxon>
        <taxon>Chelicerata</taxon>
        <taxon>Arachnida</taxon>
        <taxon>Acari</taxon>
        <taxon>Acariformes</taxon>
        <taxon>Trombidiformes</taxon>
        <taxon>Prostigmata</taxon>
        <taxon>Anystina</taxon>
        <taxon>Parasitengona</taxon>
        <taxon>Trombiculoidea</taxon>
        <taxon>Trombiculidae</taxon>
        <taxon>Leptotrombidium</taxon>
    </lineage>
</organism>
<feature type="domain" description="Peptidase M24" evidence="5">
    <location>
        <begin position="339"/>
        <end position="556"/>
    </location>
</feature>
<dbReference type="AlphaFoldDB" id="A0A443SN99"/>
<proteinExistence type="inferred from homology"/>
<dbReference type="SUPFAM" id="SSF55920">
    <property type="entry name" value="Creatinase/aminopeptidase"/>
    <property type="match status" value="1"/>
</dbReference>
<dbReference type="PROSITE" id="PS00491">
    <property type="entry name" value="PROLINE_PEPTIDASE"/>
    <property type="match status" value="1"/>
</dbReference>
<dbReference type="GO" id="GO:0046872">
    <property type="term" value="F:metal ion binding"/>
    <property type="evidence" value="ECO:0007669"/>
    <property type="project" value="UniProtKB-KW"/>
</dbReference>
<dbReference type="OrthoDB" id="9995434at2759"/>
<dbReference type="PANTHER" id="PTHR43763">
    <property type="entry name" value="XAA-PRO AMINOPEPTIDASE 1"/>
    <property type="match status" value="1"/>
</dbReference>
<feature type="domain" description="Peptidase M24 C-terminal" evidence="7">
    <location>
        <begin position="568"/>
        <end position="632"/>
    </location>
</feature>
<dbReference type="InterPro" id="IPR050422">
    <property type="entry name" value="X-Pro_aminopeptidase_P"/>
</dbReference>
<keyword evidence="2 4" id="KW-0479">Metal-binding</keyword>
<dbReference type="Gene3D" id="3.90.230.10">
    <property type="entry name" value="Creatinase/methionine aminopeptidase superfamily"/>
    <property type="match status" value="1"/>
</dbReference>
<dbReference type="InterPro" id="IPR001131">
    <property type="entry name" value="Peptidase_M24B_aminopep-P_CS"/>
</dbReference>
<dbReference type="PANTHER" id="PTHR43763:SF20">
    <property type="entry name" value="XAA-PRO AMINOPEPTIDASE APEPP"/>
    <property type="match status" value="1"/>
</dbReference>
<keyword evidence="3" id="KW-0378">Hydrolase</keyword>
<dbReference type="InterPro" id="IPR032416">
    <property type="entry name" value="Peptidase_M24_C"/>
</dbReference>
<protein>
    <submittedName>
        <fullName evidence="8">Aminopeptidase-like protein</fullName>
    </submittedName>
</protein>
<keyword evidence="9" id="KW-1185">Reference proteome</keyword>